<accession>A0A9J5ZYB5</accession>
<dbReference type="EMBL" id="JACXVP010000003">
    <property type="protein sequence ID" value="KAG5616932.1"/>
    <property type="molecule type" value="Genomic_DNA"/>
</dbReference>
<sequence length="103" mass="11147">MVSTNYSAENTSTTPSPVVVPNSPTILTINNNEHSPVQTISHGNTNGKPSSLHMIFSTLLNNHQVQQPCLFINDKTISSKVPFASIASDIVPFVIDDKFSCAF</sequence>
<dbReference type="Proteomes" id="UP000824120">
    <property type="component" value="Chromosome 3"/>
</dbReference>
<keyword evidence="2" id="KW-1185">Reference proteome</keyword>
<proteinExistence type="predicted"/>
<organism evidence="1 2">
    <name type="scientific">Solanum commersonii</name>
    <name type="common">Commerson's wild potato</name>
    <name type="synonym">Commerson's nightshade</name>
    <dbReference type="NCBI Taxonomy" id="4109"/>
    <lineage>
        <taxon>Eukaryota</taxon>
        <taxon>Viridiplantae</taxon>
        <taxon>Streptophyta</taxon>
        <taxon>Embryophyta</taxon>
        <taxon>Tracheophyta</taxon>
        <taxon>Spermatophyta</taxon>
        <taxon>Magnoliopsida</taxon>
        <taxon>eudicotyledons</taxon>
        <taxon>Gunneridae</taxon>
        <taxon>Pentapetalae</taxon>
        <taxon>asterids</taxon>
        <taxon>lamiids</taxon>
        <taxon>Solanales</taxon>
        <taxon>Solanaceae</taxon>
        <taxon>Solanoideae</taxon>
        <taxon>Solaneae</taxon>
        <taxon>Solanum</taxon>
    </lineage>
</organism>
<reference evidence="1 2" key="1">
    <citation type="submission" date="2020-09" db="EMBL/GenBank/DDBJ databases">
        <title>De no assembly of potato wild relative species, Solanum commersonii.</title>
        <authorList>
            <person name="Cho K."/>
        </authorList>
    </citation>
    <scope>NUCLEOTIDE SEQUENCE [LARGE SCALE GENOMIC DNA]</scope>
    <source>
        <strain evidence="1">LZ3.2</strain>
        <tissue evidence="1">Leaf</tissue>
    </source>
</reference>
<evidence type="ECO:0000313" key="2">
    <source>
        <dbReference type="Proteomes" id="UP000824120"/>
    </source>
</evidence>
<comment type="caution">
    <text evidence="1">The sequence shown here is derived from an EMBL/GenBank/DDBJ whole genome shotgun (WGS) entry which is preliminary data.</text>
</comment>
<name>A0A9J5ZYB5_SOLCO</name>
<dbReference type="AlphaFoldDB" id="A0A9J5ZYB5"/>
<gene>
    <name evidence="1" type="ORF">H5410_016756</name>
</gene>
<protein>
    <submittedName>
        <fullName evidence="1">Uncharacterized protein</fullName>
    </submittedName>
</protein>
<evidence type="ECO:0000313" key="1">
    <source>
        <dbReference type="EMBL" id="KAG5616932.1"/>
    </source>
</evidence>